<accession>A0A1J4KWP7</accession>
<protein>
    <recommendedName>
        <fullName evidence="1">ABC1 atypical kinase-like domain-containing protein</fullName>
    </recommendedName>
</protein>
<evidence type="ECO:0000313" key="2">
    <source>
        <dbReference type="EMBL" id="OHT15713.1"/>
    </source>
</evidence>
<dbReference type="VEuPathDB" id="TrichDB:TRFO_13877"/>
<keyword evidence="3" id="KW-1185">Reference proteome</keyword>
<name>A0A1J4KWP7_9EUKA</name>
<gene>
    <name evidence="2" type="ORF">TRFO_13877</name>
</gene>
<comment type="caution">
    <text evidence="2">The sequence shown here is derived from an EMBL/GenBank/DDBJ whole genome shotgun (WGS) entry which is preliminary data.</text>
</comment>
<dbReference type="Pfam" id="PF03109">
    <property type="entry name" value="ABC1"/>
    <property type="match status" value="1"/>
</dbReference>
<reference evidence="2" key="1">
    <citation type="submission" date="2016-10" db="EMBL/GenBank/DDBJ databases">
        <authorList>
            <person name="Benchimol M."/>
            <person name="Almeida L.G."/>
            <person name="Vasconcelos A.T."/>
            <person name="Perreira-Neves A."/>
            <person name="Rosa I.A."/>
            <person name="Tasca T."/>
            <person name="Bogo M.R."/>
            <person name="de Souza W."/>
        </authorList>
    </citation>
    <scope>NUCLEOTIDE SEQUENCE [LARGE SCALE GENOMIC DNA]</scope>
    <source>
        <strain evidence="2">K</strain>
    </source>
</reference>
<dbReference type="AlphaFoldDB" id="A0A1J4KWP7"/>
<feature type="domain" description="ABC1 atypical kinase-like" evidence="1">
    <location>
        <begin position="185"/>
        <end position="413"/>
    </location>
</feature>
<dbReference type="RefSeq" id="XP_068368849.1">
    <property type="nucleotide sequence ID" value="XM_068497508.1"/>
</dbReference>
<dbReference type="InterPro" id="IPR004147">
    <property type="entry name" value="ABC1_dom"/>
</dbReference>
<evidence type="ECO:0000313" key="3">
    <source>
        <dbReference type="Proteomes" id="UP000179807"/>
    </source>
</evidence>
<sequence>MSFHQILRYYPKASYANTLFKIVGVDFIINNTDTYKIANDSIFDFVWHSSQDKLLLYIISCADSPWAVRQLAAAYLHAHRFAMNACFSCCDVAVSKVVNTAFPKAKIFSTEASIHRTIKRMVGTMRRNGGVYRELSEIISNFVRAARIDPSFDSYVKTISSYPCVDPPSGEGSSTHQDEKHSTYTVDNVKDQFEYESGIKFFSVFSAVDRYPIEVGDLIIHNASLTTGERVSITVMKRNIQRMRTFDLIPFQILNLLLKPIPFIGLEKGIYRSFIDRLTFSLNKEREAREQLLEKFGVDFTRSPSQIFRSARRVPLDLYIPAPLLHLCSTNVMVTDKAPKKFDKLSKTDAKHIVNFTSELLYNQGCIIPDLSKTNLRKWKGKISLSRFATLTRVDNDKFSALLALPYSMAMKNQRKGISAAEALGLPSEAVIKMITTREANLKVIRGALKENSTMLFPFSEASVGLVNTVLDSGSSYCAMEPFAVGALAKMQNKYKSHTSFPYNMLKWTQYLPL</sequence>
<dbReference type="OrthoDB" id="10266891at2759"/>
<dbReference type="EMBL" id="MLAK01000197">
    <property type="protein sequence ID" value="OHT15713.1"/>
    <property type="molecule type" value="Genomic_DNA"/>
</dbReference>
<evidence type="ECO:0000259" key="1">
    <source>
        <dbReference type="Pfam" id="PF03109"/>
    </source>
</evidence>
<dbReference type="Proteomes" id="UP000179807">
    <property type="component" value="Unassembled WGS sequence"/>
</dbReference>
<proteinExistence type="predicted"/>
<organism evidence="2 3">
    <name type="scientific">Tritrichomonas foetus</name>
    <dbReference type="NCBI Taxonomy" id="1144522"/>
    <lineage>
        <taxon>Eukaryota</taxon>
        <taxon>Metamonada</taxon>
        <taxon>Parabasalia</taxon>
        <taxon>Tritrichomonadida</taxon>
        <taxon>Tritrichomonadidae</taxon>
        <taxon>Tritrichomonas</taxon>
    </lineage>
</organism>
<dbReference type="GeneID" id="94832212"/>